<name>A0A2M7XXF7_9BACT</name>
<protein>
    <recommendedName>
        <fullName evidence="3">Nucleotidyl transferase AbiEii/AbiGii toxin family protein</fullName>
    </recommendedName>
</protein>
<sequence>MLDRIQHEIIFKKILRDIYQDNNLQAKITFKGGTCLYMFHKLDRFSTDLDFNIIGDDFNPEEVTKILKTYLIIEEYNKRYTYFWLGSYEKGKQKIKVEMSKRDYPDTYVNVDFYGLTIPTLSKSCMFAHKLCAITDRKKVVNRDLYDAYFMFKDNFEINEKIIEVRTKKTAKEYIKSLIPFIRENVNPHDILQGLGELVDDKICKEKVKEFLNRKILNIDTSQESVMTNTLYGFD</sequence>
<reference evidence="2" key="1">
    <citation type="submission" date="2017-09" db="EMBL/GenBank/DDBJ databases">
        <title>Depth-based differentiation of microbial function through sediment-hosted aquifers and enrichment of novel symbionts in the deep terrestrial subsurface.</title>
        <authorList>
            <person name="Probst A.J."/>
            <person name="Ladd B."/>
            <person name="Jarett J.K."/>
            <person name="Geller-Mcgrath D.E."/>
            <person name="Sieber C.M.K."/>
            <person name="Emerson J.B."/>
            <person name="Anantharaman K."/>
            <person name="Thomas B.C."/>
            <person name="Malmstrom R."/>
            <person name="Stieglmeier M."/>
            <person name="Klingl A."/>
            <person name="Woyke T."/>
            <person name="Ryan C.M."/>
            <person name="Banfield J.F."/>
        </authorList>
    </citation>
    <scope>NUCLEOTIDE SEQUENCE [LARGE SCALE GENOMIC DNA]</scope>
</reference>
<organism evidence="1 2">
    <name type="scientific">Candidatus Roizmanbacteria bacterium CG_4_9_14_3_um_filter_33_18</name>
    <dbReference type="NCBI Taxonomy" id="1974841"/>
    <lineage>
        <taxon>Bacteria</taxon>
        <taxon>Candidatus Roizmaniibacteriota</taxon>
    </lineage>
</organism>
<dbReference type="InterPro" id="IPR014942">
    <property type="entry name" value="AbiEii"/>
</dbReference>
<dbReference type="AlphaFoldDB" id="A0A2M7XXF7"/>
<gene>
    <name evidence="1" type="ORF">CO165_03650</name>
</gene>
<dbReference type="Pfam" id="PF08843">
    <property type="entry name" value="AbiEii"/>
    <property type="match status" value="1"/>
</dbReference>
<evidence type="ECO:0008006" key="3">
    <source>
        <dbReference type="Google" id="ProtNLM"/>
    </source>
</evidence>
<dbReference type="Gene3D" id="3.10.450.620">
    <property type="entry name" value="JHP933, nucleotidyltransferase-like core domain"/>
    <property type="match status" value="1"/>
</dbReference>
<comment type="caution">
    <text evidence="1">The sequence shown here is derived from an EMBL/GenBank/DDBJ whole genome shotgun (WGS) entry which is preliminary data.</text>
</comment>
<evidence type="ECO:0000313" key="1">
    <source>
        <dbReference type="EMBL" id="PJA55424.1"/>
    </source>
</evidence>
<dbReference type="EMBL" id="PFWL01000153">
    <property type="protein sequence ID" value="PJA55424.1"/>
    <property type="molecule type" value="Genomic_DNA"/>
</dbReference>
<evidence type="ECO:0000313" key="2">
    <source>
        <dbReference type="Proteomes" id="UP000229647"/>
    </source>
</evidence>
<accession>A0A2M7XXF7</accession>
<dbReference type="Proteomes" id="UP000229647">
    <property type="component" value="Unassembled WGS sequence"/>
</dbReference>
<proteinExistence type="predicted"/>